<dbReference type="Pfam" id="PF05572">
    <property type="entry name" value="Peptidase_M43"/>
    <property type="match status" value="1"/>
</dbReference>
<evidence type="ECO:0000256" key="9">
    <source>
        <dbReference type="SAM" id="Phobius"/>
    </source>
</evidence>
<feature type="transmembrane region" description="Helical" evidence="9">
    <location>
        <begin position="234"/>
        <end position="262"/>
    </location>
</feature>
<dbReference type="Proteomes" id="UP000310158">
    <property type="component" value="Unassembled WGS sequence"/>
</dbReference>
<keyword evidence="12" id="KW-1185">Reference proteome</keyword>
<evidence type="ECO:0000256" key="1">
    <source>
        <dbReference type="ARBA" id="ARBA00008721"/>
    </source>
</evidence>
<evidence type="ECO:0000313" key="11">
    <source>
        <dbReference type="EMBL" id="THH12916.1"/>
    </source>
</evidence>
<dbReference type="InterPro" id="IPR024079">
    <property type="entry name" value="MetalloPept_cat_dom_sf"/>
</dbReference>
<keyword evidence="9" id="KW-1133">Transmembrane helix</keyword>
<dbReference type="GO" id="GO:0046872">
    <property type="term" value="F:metal ion binding"/>
    <property type="evidence" value="ECO:0007669"/>
    <property type="project" value="UniProtKB-KW"/>
</dbReference>
<comment type="caution">
    <text evidence="11">The sequence shown here is derived from an EMBL/GenBank/DDBJ whole genome shotgun (WGS) entry which is preliminary data.</text>
</comment>
<evidence type="ECO:0000259" key="10">
    <source>
        <dbReference type="Pfam" id="PF05572"/>
    </source>
</evidence>
<dbReference type="OrthoDB" id="536211at2759"/>
<protein>
    <recommendedName>
        <fullName evidence="10">Peptidase M43 pregnancy-associated plasma-A domain-containing protein</fullName>
    </recommendedName>
</protein>
<evidence type="ECO:0000256" key="7">
    <source>
        <dbReference type="ARBA" id="ARBA00023049"/>
    </source>
</evidence>
<evidence type="ECO:0000256" key="3">
    <source>
        <dbReference type="ARBA" id="ARBA00022723"/>
    </source>
</evidence>
<dbReference type="PANTHER" id="PTHR47466">
    <property type="match status" value="1"/>
</dbReference>
<dbReference type="InterPro" id="IPR008754">
    <property type="entry name" value="Peptidase_M43"/>
</dbReference>
<keyword evidence="6" id="KW-0862">Zinc</keyword>
<evidence type="ECO:0000313" key="12">
    <source>
        <dbReference type="Proteomes" id="UP000310158"/>
    </source>
</evidence>
<dbReference type="Gene3D" id="3.40.390.10">
    <property type="entry name" value="Collagenase (Catalytic Domain)"/>
    <property type="match status" value="1"/>
</dbReference>
<keyword evidence="2" id="KW-0645">Protease</keyword>
<dbReference type="SUPFAM" id="SSF55486">
    <property type="entry name" value="Metalloproteases ('zincins'), catalytic domain"/>
    <property type="match status" value="1"/>
</dbReference>
<evidence type="ECO:0000256" key="6">
    <source>
        <dbReference type="ARBA" id="ARBA00022833"/>
    </source>
</evidence>
<keyword evidence="9" id="KW-0472">Membrane</keyword>
<keyword evidence="7" id="KW-0482">Metalloprotease</keyword>
<dbReference type="EMBL" id="SGPL01000403">
    <property type="protein sequence ID" value="THH12916.1"/>
    <property type="molecule type" value="Genomic_DNA"/>
</dbReference>
<feature type="domain" description="Peptidase M43 pregnancy-associated plasma-A" evidence="10">
    <location>
        <begin position="410"/>
        <end position="526"/>
    </location>
</feature>
<keyword evidence="3" id="KW-0479">Metal-binding</keyword>
<accession>A0A4S4LLA5</accession>
<evidence type="ECO:0000256" key="5">
    <source>
        <dbReference type="ARBA" id="ARBA00022801"/>
    </source>
</evidence>
<dbReference type="GO" id="GO:0008237">
    <property type="term" value="F:metallopeptidase activity"/>
    <property type="evidence" value="ECO:0007669"/>
    <property type="project" value="UniProtKB-KW"/>
</dbReference>
<keyword evidence="9" id="KW-0812">Transmembrane</keyword>
<dbReference type="GO" id="GO:0006508">
    <property type="term" value="P:proteolysis"/>
    <property type="evidence" value="ECO:0007669"/>
    <property type="project" value="UniProtKB-KW"/>
</dbReference>
<comment type="similarity">
    <text evidence="1">Belongs to the peptidase M43B family.</text>
</comment>
<organism evidence="11 12">
    <name type="scientific">Bondarzewia mesenterica</name>
    <dbReference type="NCBI Taxonomy" id="1095465"/>
    <lineage>
        <taxon>Eukaryota</taxon>
        <taxon>Fungi</taxon>
        <taxon>Dikarya</taxon>
        <taxon>Basidiomycota</taxon>
        <taxon>Agaricomycotina</taxon>
        <taxon>Agaricomycetes</taxon>
        <taxon>Russulales</taxon>
        <taxon>Bondarzewiaceae</taxon>
        <taxon>Bondarzewia</taxon>
    </lineage>
</organism>
<keyword evidence="4" id="KW-0732">Signal</keyword>
<evidence type="ECO:0000256" key="4">
    <source>
        <dbReference type="ARBA" id="ARBA00022729"/>
    </source>
</evidence>
<gene>
    <name evidence="11" type="ORF">EW146_g7254</name>
</gene>
<dbReference type="AlphaFoldDB" id="A0A4S4LLA5"/>
<keyword evidence="8" id="KW-1015">Disulfide bond</keyword>
<sequence>MHTTRPYLQRIRLPLTLRRCPRQFQSSLAGSRPTAVEVDDCAIPIRPTWSVDELISSYPKPTISSSTLARLHRLSALIAPEEGSKEHDALTAELEDLVRLVEAVRMVDLSGVDSGHDAWAIPDGRIWAENSGIDLRDEGDIGDVGNGRRLVKLAARTASSLLVVPSRSMSCQDKLPFFSTRMADVWDYCDLVAASDGTRSVKNPAQFQTFHLSRFVAIRLYECCPNSPASSIKLLLTLALFASSSLFGCLTMLFSGALAFLLGSTFALASNTTRTRCGTYISEEDLVAAEAHFAQHKVASALSVNAATYTIPVYFHVISQDSTAGGGNIPDSQIADQISVLNADYAGTGLTFSLAGTTRTVNSNWFNNVGPSSSLQTTMKNQLRQGDATALNLYSVGFTSGSGAGLLGYSTFPSSYSSSPNDDGVVFLFSSVPGGSTADYNLGRTVTHEVGHWVGLYHTFQGGCSGSGDMVSDTPPEASAAFACPTGRDTCSGGGVDPIHNYMDYTYDSCMNQFTSGQTTRLQGQIATYRGISV</sequence>
<reference evidence="11 12" key="1">
    <citation type="submission" date="2019-02" db="EMBL/GenBank/DDBJ databases">
        <title>Genome sequencing of the rare red list fungi Bondarzewia mesenterica.</title>
        <authorList>
            <person name="Buettner E."/>
            <person name="Kellner H."/>
        </authorList>
    </citation>
    <scope>NUCLEOTIDE SEQUENCE [LARGE SCALE GENOMIC DNA]</scope>
    <source>
        <strain evidence="11 12">DSM 108281</strain>
    </source>
</reference>
<name>A0A4S4LLA5_9AGAM</name>
<evidence type="ECO:0000256" key="8">
    <source>
        <dbReference type="ARBA" id="ARBA00023157"/>
    </source>
</evidence>
<dbReference type="PANTHER" id="PTHR47466:SF1">
    <property type="entry name" value="METALLOPROTEASE MEP1 (AFU_ORTHOLOGUE AFUA_1G07730)-RELATED"/>
    <property type="match status" value="1"/>
</dbReference>
<proteinExistence type="inferred from homology"/>
<dbReference type="CDD" id="cd04275">
    <property type="entry name" value="ZnMc_pappalysin_like"/>
    <property type="match status" value="1"/>
</dbReference>
<keyword evidence="5" id="KW-0378">Hydrolase</keyword>
<evidence type="ECO:0000256" key="2">
    <source>
        <dbReference type="ARBA" id="ARBA00022670"/>
    </source>
</evidence>